<dbReference type="Pfam" id="PF03061">
    <property type="entry name" value="4HBT"/>
    <property type="match status" value="1"/>
</dbReference>
<dbReference type="GO" id="GO:0016787">
    <property type="term" value="F:hydrolase activity"/>
    <property type="evidence" value="ECO:0007669"/>
    <property type="project" value="UniProtKB-KW"/>
</dbReference>
<evidence type="ECO:0000313" key="2">
    <source>
        <dbReference type="Proteomes" id="UP001592582"/>
    </source>
</evidence>
<dbReference type="PANTHER" id="PTHR43240">
    <property type="entry name" value="1,4-DIHYDROXY-2-NAPHTHOYL-COA THIOESTERASE 1"/>
    <property type="match status" value="1"/>
</dbReference>
<evidence type="ECO:0000313" key="1">
    <source>
        <dbReference type="EMBL" id="MFC1410099.1"/>
    </source>
</evidence>
<dbReference type="Proteomes" id="UP001592582">
    <property type="component" value="Unassembled WGS sequence"/>
</dbReference>
<protein>
    <submittedName>
        <fullName evidence="1">PaaI family thioesterase</fullName>
        <ecNumber evidence="1">3.1.2.-</ecNumber>
    </submittedName>
</protein>
<dbReference type="InterPro" id="IPR003736">
    <property type="entry name" value="PAAI_dom"/>
</dbReference>
<sequence length="177" mass="18717">MTGTKQFDEVGDPSAAIRERTYSWSDPLETAGVAAGLSGMDFFAAMAAGKVPPPPILNTLDFDGITFEEGRVEFRLTPREFHYNPIGSVHGGVFATLLDSACGCAVHTRLPVGVFYTSLDLSVKFLRPVSVATGPITAVGSVVHLGRRTALAESRILDAAGKVCATATSSCLIMRPE</sequence>
<name>A0ABV6V8Q2_9ACTN</name>
<comment type="caution">
    <text evidence="1">The sequence shown here is derived from an EMBL/GenBank/DDBJ whole genome shotgun (WGS) entry which is preliminary data.</text>
</comment>
<dbReference type="InterPro" id="IPR029069">
    <property type="entry name" value="HotDog_dom_sf"/>
</dbReference>
<keyword evidence="1" id="KW-0378">Hydrolase</keyword>
<dbReference type="EMBL" id="JBHEZX010000005">
    <property type="protein sequence ID" value="MFC1410099.1"/>
    <property type="molecule type" value="Genomic_DNA"/>
</dbReference>
<dbReference type="EC" id="3.1.2.-" evidence="1"/>
<dbReference type="CDD" id="cd03443">
    <property type="entry name" value="PaaI_thioesterase"/>
    <property type="match status" value="1"/>
</dbReference>
<proteinExistence type="predicted"/>
<accession>A0ABV6V8Q2</accession>
<dbReference type="SUPFAM" id="SSF54637">
    <property type="entry name" value="Thioesterase/thiol ester dehydrase-isomerase"/>
    <property type="match status" value="1"/>
</dbReference>
<dbReference type="NCBIfam" id="TIGR00369">
    <property type="entry name" value="unchar_dom_1"/>
    <property type="match status" value="1"/>
</dbReference>
<dbReference type="InterPro" id="IPR006683">
    <property type="entry name" value="Thioestr_dom"/>
</dbReference>
<dbReference type="PANTHER" id="PTHR43240:SF1">
    <property type="entry name" value="BLR5584 PROTEIN"/>
    <property type="match status" value="1"/>
</dbReference>
<reference evidence="1 2" key="1">
    <citation type="submission" date="2024-09" db="EMBL/GenBank/DDBJ databases">
        <authorList>
            <person name="Lee S.D."/>
        </authorList>
    </citation>
    <scope>NUCLEOTIDE SEQUENCE [LARGE SCALE GENOMIC DNA]</scope>
    <source>
        <strain evidence="1 2">N1-1</strain>
    </source>
</reference>
<organism evidence="1 2">
    <name type="scientific">Streptacidiphilus alkalitolerans</name>
    <dbReference type="NCBI Taxonomy" id="3342712"/>
    <lineage>
        <taxon>Bacteria</taxon>
        <taxon>Bacillati</taxon>
        <taxon>Actinomycetota</taxon>
        <taxon>Actinomycetes</taxon>
        <taxon>Kitasatosporales</taxon>
        <taxon>Streptomycetaceae</taxon>
        <taxon>Streptacidiphilus</taxon>
    </lineage>
</organism>
<gene>
    <name evidence="1" type="ORF">ACEZDG_12545</name>
</gene>
<keyword evidence="2" id="KW-1185">Reference proteome</keyword>
<dbReference type="Gene3D" id="3.10.129.10">
    <property type="entry name" value="Hotdog Thioesterase"/>
    <property type="match status" value="1"/>
</dbReference>